<evidence type="ECO:0000313" key="1">
    <source>
        <dbReference type="EMBL" id="KAF2486758.1"/>
    </source>
</evidence>
<gene>
    <name evidence="1" type="ORF">BDY17DRAFT_85389</name>
</gene>
<keyword evidence="2" id="KW-1185">Reference proteome</keyword>
<dbReference type="AlphaFoldDB" id="A0A6A6Q2K2"/>
<dbReference type="RefSeq" id="XP_033593327.1">
    <property type="nucleotide sequence ID" value="XM_033738777.1"/>
</dbReference>
<organism evidence="1 2">
    <name type="scientific">Neohortaea acidophila</name>
    <dbReference type="NCBI Taxonomy" id="245834"/>
    <lineage>
        <taxon>Eukaryota</taxon>
        <taxon>Fungi</taxon>
        <taxon>Dikarya</taxon>
        <taxon>Ascomycota</taxon>
        <taxon>Pezizomycotina</taxon>
        <taxon>Dothideomycetes</taxon>
        <taxon>Dothideomycetidae</taxon>
        <taxon>Mycosphaerellales</taxon>
        <taxon>Teratosphaeriaceae</taxon>
        <taxon>Neohortaea</taxon>
    </lineage>
</organism>
<proteinExistence type="predicted"/>
<name>A0A6A6Q2K2_9PEZI</name>
<accession>A0A6A6Q2K2</accession>
<evidence type="ECO:0000313" key="2">
    <source>
        <dbReference type="Proteomes" id="UP000799767"/>
    </source>
</evidence>
<dbReference type="EMBL" id="MU001632">
    <property type="protein sequence ID" value="KAF2486758.1"/>
    <property type="molecule type" value="Genomic_DNA"/>
</dbReference>
<protein>
    <submittedName>
        <fullName evidence="1">Uncharacterized protein</fullName>
    </submittedName>
</protein>
<dbReference type="GeneID" id="54479778"/>
<reference evidence="1" key="1">
    <citation type="journal article" date="2020" name="Stud. Mycol.">
        <title>101 Dothideomycetes genomes: a test case for predicting lifestyles and emergence of pathogens.</title>
        <authorList>
            <person name="Haridas S."/>
            <person name="Albert R."/>
            <person name="Binder M."/>
            <person name="Bloem J."/>
            <person name="Labutti K."/>
            <person name="Salamov A."/>
            <person name="Andreopoulos B."/>
            <person name="Baker S."/>
            <person name="Barry K."/>
            <person name="Bills G."/>
            <person name="Bluhm B."/>
            <person name="Cannon C."/>
            <person name="Castanera R."/>
            <person name="Culley D."/>
            <person name="Daum C."/>
            <person name="Ezra D."/>
            <person name="Gonzalez J."/>
            <person name="Henrissat B."/>
            <person name="Kuo A."/>
            <person name="Liang C."/>
            <person name="Lipzen A."/>
            <person name="Lutzoni F."/>
            <person name="Magnuson J."/>
            <person name="Mondo S."/>
            <person name="Nolan M."/>
            <person name="Ohm R."/>
            <person name="Pangilinan J."/>
            <person name="Park H.-J."/>
            <person name="Ramirez L."/>
            <person name="Alfaro M."/>
            <person name="Sun H."/>
            <person name="Tritt A."/>
            <person name="Yoshinaga Y."/>
            <person name="Zwiers L.-H."/>
            <person name="Turgeon B."/>
            <person name="Goodwin S."/>
            <person name="Spatafora J."/>
            <person name="Crous P."/>
            <person name="Grigoriev I."/>
        </authorList>
    </citation>
    <scope>NUCLEOTIDE SEQUENCE</scope>
    <source>
        <strain evidence="1">CBS 113389</strain>
    </source>
</reference>
<dbReference type="Proteomes" id="UP000799767">
    <property type="component" value="Unassembled WGS sequence"/>
</dbReference>
<sequence length="151" mass="16709">MASGIGGQADLGLPSAFHTACSPGPYRCHTHQQSKAVGCLGSFHALPLGMAHYWSLAHFASPFRPPIAHLRGNFSIRPNHDRNWRRVSSYTWASACGEHKSEGGVSWANRIHIFADRLDIVFRQVCTPNRPFTSHRSLPFTHLLPLSTSLP</sequence>